<proteinExistence type="predicted"/>
<keyword evidence="3" id="KW-1185">Reference proteome</keyword>
<keyword evidence="1" id="KW-0472">Membrane</keyword>
<dbReference type="Proteomes" id="UP000199331">
    <property type="component" value="Unassembled WGS sequence"/>
</dbReference>
<feature type="transmembrane region" description="Helical" evidence="1">
    <location>
        <begin position="98"/>
        <end position="122"/>
    </location>
</feature>
<evidence type="ECO:0000256" key="1">
    <source>
        <dbReference type="SAM" id="Phobius"/>
    </source>
</evidence>
<reference evidence="3" key="1">
    <citation type="submission" date="2016-10" db="EMBL/GenBank/DDBJ databases">
        <authorList>
            <person name="Varghese N."/>
            <person name="Submissions S."/>
        </authorList>
    </citation>
    <scope>NUCLEOTIDE SEQUENCE [LARGE SCALE GENOMIC DNA]</scope>
    <source>
        <strain evidence="3">CGMCC 1.7715</strain>
    </source>
</reference>
<dbReference type="STRING" id="604088.SAMN04488060_1602"/>
<feature type="transmembrane region" description="Helical" evidence="1">
    <location>
        <begin position="68"/>
        <end position="91"/>
    </location>
</feature>
<dbReference type="AlphaFoldDB" id="A0A1I5MX36"/>
<feature type="transmembrane region" description="Helical" evidence="1">
    <location>
        <begin position="142"/>
        <end position="161"/>
    </location>
</feature>
<keyword evidence="1" id="KW-1133">Transmembrane helix</keyword>
<organism evidence="2 3">
    <name type="scientific">Qipengyuania nanhaisediminis</name>
    <dbReference type="NCBI Taxonomy" id="604088"/>
    <lineage>
        <taxon>Bacteria</taxon>
        <taxon>Pseudomonadati</taxon>
        <taxon>Pseudomonadota</taxon>
        <taxon>Alphaproteobacteria</taxon>
        <taxon>Sphingomonadales</taxon>
        <taxon>Erythrobacteraceae</taxon>
        <taxon>Qipengyuania</taxon>
    </lineage>
</organism>
<dbReference type="OrthoDB" id="7427621at2"/>
<sequence length="169" mass="18252">MNLLVRYWWIIWLLGLLVFALLRIPHGPLAIPEVPGGIFDHQAAGSAAEVNRIQQAWSEAGLLGHARWGMIGDFLFIGLYGIGATLGGIAMRRTFPTAGLVVSAMGGIFLITDYAETIAQFIQLTSMQGDDGLARLAATMQPIKMAAFGVSFLGILALLVVRRMRNRAG</sequence>
<evidence type="ECO:0000313" key="3">
    <source>
        <dbReference type="Proteomes" id="UP000199331"/>
    </source>
</evidence>
<keyword evidence="1" id="KW-0812">Transmembrane</keyword>
<accession>A0A1I5MX36</accession>
<dbReference type="RefSeq" id="WP_090479697.1">
    <property type="nucleotide sequence ID" value="NZ_FOWZ01000002.1"/>
</dbReference>
<dbReference type="EMBL" id="FOWZ01000002">
    <property type="protein sequence ID" value="SFP13696.1"/>
    <property type="molecule type" value="Genomic_DNA"/>
</dbReference>
<evidence type="ECO:0000313" key="2">
    <source>
        <dbReference type="EMBL" id="SFP13696.1"/>
    </source>
</evidence>
<protein>
    <submittedName>
        <fullName evidence="2">Uncharacterized protein</fullName>
    </submittedName>
</protein>
<name>A0A1I5MX36_9SPHN</name>
<gene>
    <name evidence="2" type="ORF">SAMN04488060_1602</name>
</gene>
<feature type="transmembrane region" description="Helical" evidence="1">
    <location>
        <begin position="7"/>
        <end position="24"/>
    </location>
</feature>